<dbReference type="Proteomes" id="UP001501074">
    <property type="component" value="Unassembled WGS sequence"/>
</dbReference>
<reference evidence="6" key="1">
    <citation type="journal article" date="2019" name="Int. J. Syst. Evol. Microbiol.">
        <title>The Global Catalogue of Microorganisms (GCM) 10K type strain sequencing project: providing services to taxonomists for standard genome sequencing and annotation.</title>
        <authorList>
            <consortium name="The Broad Institute Genomics Platform"/>
            <consortium name="The Broad Institute Genome Sequencing Center for Infectious Disease"/>
            <person name="Wu L."/>
            <person name="Ma J."/>
        </authorList>
    </citation>
    <scope>NUCLEOTIDE SEQUENCE [LARGE SCALE GENOMIC DNA]</scope>
    <source>
        <strain evidence="6">JCM 16902</strain>
    </source>
</reference>
<feature type="domain" description="HTH tetR-type" evidence="4">
    <location>
        <begin position="18"/>
        <end position="58"/>
    </location>
</feature>
<dbReference type="SUPFAM" id="SSF48498">
    <property type="entry name" value="Tetracyclin repressor-like, C-terminal domain"/>
    <property type="match status" value="1"/>
</dbReference>
<evidence type="ECO:0000313" key="5">
    <source>
        <dbReference type="EMBL" id="GAA3638337.1"/>
    </source>
</evidence>
<evidence type="ECO:0000256" key="1">
    <source>
        <dbReference type="ARBA" id="ARBA00023015"/>
    </source>
</evidence>
<dbReference type="RefSeq" id="WP_231481467.1">
    <property type="nucleotide sequence ID" value="NZ_BAAAZO010000012.1"/>
</dbReference>
<accession>A0ABP7ARZ5</accession>
<proteinExistence type="predicted"/>
<evidence type="ECO:0000313" key="6">
    <source>
        <dbReference type="Proteomes" id="UP001501074"/>
    </source>
</evidence>
<dbReference type="InterPro" id="IPR036271">
    <property type="entry name" value="Tet_transcr_reg_TetR-rel_C_sf"/>
</dbReference>
<keyword evidence="6" id="KW-1185">Reference proteome</keyword>
<comment type="caution">
    <text evidence="5">The sequence shown here is derived from an EMBL/GenBank/DDBJ whole genome shotgun (WGS) entry which is preliminary data.</text>
</comment>
<evidence type="ECO:0000256" key="3">
    <source>
        <dbReference type="ARBA" id="ARBA00023163"/>
    </source>
</evidence>
<evidence type="ECO:0000256" key="2">
    <source>
        <dbReference type="ARBA" id="ARBA00023125"/>
    </source>
</evidence>
<protein>
    <submittedName>
        <fullName evidence="5">TetR/AcrR family transcriptional regulator</fullName>
    </submittedName>
</protein>
<dbReference type="Gene3D" id="1.10.357.10">
    <property type="entry name" value="Tetracycline Repressor, domain 2"/>
    <property type="match status" value="1"/>
</dbReference>
<dbReference type="InterPro" id="IPR001647">
    <property type="entry name" value="HTH_TetR"/>
</dbReference>
<dbReference type="SUPFAM" id="SSF46689">
    <property type="entry name" value="Homeodomain-like"/>
    <property type="match status" value="1"/>
</dbReference>
<dbReference type="InterPro" id="IPR009057">
    <property type="entry name" value="Homeodomain-like_sf"/>
</dbReference>
<gene>
    <name evidence="5" type="ORF">GCM10022223_66670</name>
</gene>
<keyword evidence="1" id="KW-0805">Transcription regulation</keyword>
<keyword evidence="3" id="KW-0804">Transcription</keyword>
<name>A0ABP7ARZ5_9ACTN</name>
<evidence type="ECO:0000259" key="4">
    <source>
        <dbReference type="Pfam" id="PF00440"/>
    </source>
</evidence>
<dbReference type="EMBL" id="BAAAZO010000012">
    <property type="protein sequence ID" value="GAA3638337.1"/>
    <property type="molecule type" value="Genomic_DNA"/>
</dbReference>
<organism evidence="5 6">
    <name type="scientific">Kineosporia mesophila</name>
    <dbReference type="NCBI Taxonomy" id="566012"/>
    <lineage>
        <taxon>Bacteria</taxon>
        <taxon>Bacillati</taxon>
        <taxon>Actinomycetota</taxon>
        <taxon>Actinomycetes</taxon>
        <taxon>Kineosporiales</taxon>
        <taxon>Kineosporiaceae</taxon>
        <taxon>Kineosporia</taxon>
    </lineage>
</organism>
<sequence>MARVQAERADAVLALATTFRLHGYEGTSLTAITAQTGLGKGSLYHFFPGGKEDMARAVLDEVGDWFRREVYEPLRADGPADQRLAAMFTAVETYFASRHLVCLFAAFALGQERDRFAAVIAAYFSEWLDALETATGDRELAADTVATLQGALILARALNDPALFPATAARAQSRAQTRARARAHPPLSS</sequence>
<dbReference type="PANTHER" id="PTHR47506:SF3">
    <property type="entry name" value="HTH-TYPE TRANSCRIPTIONAL REGULATOR LMRA"/>
    <property type="match status" value="1"/>
</dbReference>
<dbReference type="Pfam" id="PF00440">
    <property type="entry name" value="TetR_N"/>
    <property type="match status" value="1"/>
</dbReference>
<dbReference type="PANTHER" id="PTHR47506">
    <property type="entry name" value="TRANSCRIPTIONAL REGULATORY PROTEIN"/>
    <property type="match status" value="1"/>
</dbReference>
<keyword evidence="2" id="KW-0238">DNA-binding</keyword>